<dbReference type="PROSITE" id="PS50883">
    <property type="entry name" value="EAL"/>
    <property type="match status" value="1"/>
</dbReference>
<dbReference type="EMBL" id="VSSQ01088792">
    <property type="protein sequence ID" value="MPN35298.1"/>
    <property type="molecule type" value="Genomic_DNA"/>
</dbReference>
<dbReference type="SMART" id="SM00052">
    <property type="entry name" value="EAL"/>
    <property type="match status" value="1"/>
</dbReference>
<dbReference type="Pfam" id="PF00563">
    <property type="entry name" value="EAL"/>
    <property type="match status" value="1"/>
</dbReference>
<reference evidence="2" key="1">
    <citation type="submission" date="2019-08" db="EMBL/GenBank/DDBJ databases">
        <authorList>
            <person name="Kucharzyk K."/>
            <person name="Murdoch R.W."/>
            <person name="Higgins S."/>
            <person name="Loffler F."/>
        </authorList>
    </citation>
    <scope>NUCLEOTIDE SEQUENCE</scope>
</reference>
<organism evidence="2">
    <name type="scientific">bioreactor metagenome</name>
    <dbReference type="NCBI Taxonomy" id="1076179"/>
    <lineage>
        <taxon>unclassified sequences</taxon>
        <taxon>metagenomes</taxon>
        <taxon>ecological metagenomes</taxon>
    </lineage>
</organism>
<gene>
    <name evidence="2" type="ORF">SDC9_182795</name>
</gene>
<dbReference type="InterPro" id="IPR035919">
    <property type="entry name" value="EAL_sf"/>
</dbReference>
<sequence length="156" mass="17894">MEHIKRAISDAQIFPWQFGIEITENSPISFTSNSLHNLRRLRNLGIKIALDDFGTGYSSLAYLQKLPIHMLKIDKAFVDSLAFNEKQQNFVHLIIKLAHNFGLKVIAEGVETETQVEWLSYCHCDYIQGYIFSRPIPIDEALRLAVCRKVDITKIS</sequence>
<evidence type="ECO:0000259" key="1">
    <source>
        <dbReference type="PROSITE" id="PS50883"/>
    </source>
</evidence>
<dbReference type="Gene3D" id="3.20.20.450">
    <property type="entry name" value="EAL domain"/>
    <property type="match status" value="1"/>
</dbReference>
<dbReference type="InterPro" id="IPR001633">
    <property type="entry name" value="EAL_dom"/>
</dbReference>
<evidence type="ECO:0000313" key="2">
    <source>
        <dbReference type="EMBL" id="MPN35298.1"/>
    </source>
</evidence>
<comment type="caution">
    <text evidence="2">The sequence shown here is derived from an EMBL/GenBank/DDBJ whole genome shotgun (WGS) entry which is preliminary data.</text>
</comment>
<dbReference type="SUPFAM" id="SSF141868">
    <property type="entry name" value="EAL domain-like"/>
    <property type="match status" value="1"/>
</dbReference>
<dbReference type="CDD" id="cd01948">
    <property type="entry name" value="EAL"/>
    <property type="match status" value="1"/>
</dbReference>
<protein>
    <submittedName>
        <fullName evidence="2">Putative signaling protein</fullName>
    </submittedName>
</protein>
<dbReference type="PANTHER" id="PTHR33121">
    <property type="entry name" value="CYCLIC DI-GMP PHOSPHODIESTERASE PDEF"/>
    <property type="match status" value="1"/>
</dbReference>
<proteinExistence type="predicted"/>
<dbReference type="InterPro" id="IPR050706">
    <property type="entry name" value="Cyclic-di-GMP_PDE-like"/>
</dbReference>
<dbReference type="PANTHER" id="PTHR33121:SF79">
    <property type="entry name" value="CYCLIC DI-GMP PHOSPHODIESTERASE PDED-RELATED"/>
    <property type="match status" value="1"/>
</dbReference>
<feature type="domain" description="EAL" evidence="1">
    <location>
        <begin position="1"/>
        <end position="149"/>
    </location>
</feature>
<dbReference type="AlphaFoldDB" id="A0A645H8J6"/>
<dbReference type="GO" id="GO:0071111">
    <property type="term" value="F:cyclic-guanylate-specific phosphodiesterase activity"/>
    <property type="evidence" value="ECO:0007669"/>
    <property type="project" value="InterPro"/>
</dbReference>
<name>A0A645H8J6_9ZZZZ</name>
<accession>A0A645H8J6</accession>